<keyword evidence="1" id="KW-0677">Repeat</keyword>
<evidence type="ECO:0000259" key="3">
    <source>
        <dbReference type="PROSITE" id="PS50222"/>
    </source>
</evidence>
<keyword evidence="2" id="KW-0106">Calcium</keyword>
<organism evidence="4 5">
    <name type="scientific">Handroanthus impetiginosus</name>
    <dbReference type="NCBI Taxonomy" id="429701"/>
    <lineage>
        <taxon>Eukaryota</taxon>
        <taxon>Viridiplantae</taxon>
        <taxon>Streptophyta</taxon>
        <taxon>Embryophyta</taxon>
        <taxon>Tracheophyta</taxon>
        <taxon>Spermatophyta</taxon>
        <taxon>Magnoliopsida</taxon>
        <taxon>eudicotyledons</taxon>
        <taxon>Gunneridae</taxon>
        <taxon>Pentapetalae</taxon>
        <taxon>asterids</taxon>
        <taxon>lamiids</taxon>
        <taxon>Lamiales</taxon>
        <taxon>Bignoniaceae</taxon>
        <taxon>Crescentiina</taxon>
        <taxon>Tabebuia alliance</taxon>
        <taxon>Handroanthus</taxon>
    </lineage>
</organism>
<dbReference type="PANTHER" id="PTHR23050">
    <property type="entry name" value="CALCIUM BINDING PROTEIN"/>
    <property type="match status" value="1"/>
</dbReference>
<protein>
    <recommendedName>
        <fullName evidence="3">EF-hand domain-containing protein</fullName>
    </recommendedName>
</protein>
<dbReference type="OrthoDB" id="26525at2759"/>
<sequence length="95" mass="10849">MAIFGGDKTKDGSNKRQMSAEEFEKWLMKFDHNGDGRISRNELRDAMKSCGAMFTWWRSGRAMGEADVGGSGYINEDEINYLLRFAKEKLGFEIL</sequence>
<dbReference type="STRING" id="429701.A0A2G9GK04"/>
<proteinExistence type="predicted"/>
<reference evidence="5" key="1">
    <citation type="journal article" date="2018" name="Gigascience">
        <title>Genome assembly of the Pink Ipe (Handroanthus impetiginosus, Bignoniaceae), a highly valued, ecologically keystone Neotropical timber forest tree.</title>
        <authorList>
            <person name="Silva-Junior O.B."/>
            <person name="Grattapaglia D."/>
            <person name="Novaes E."/>
            <person name="Collevatti R.G."/>
        </authorList>
    </citation>
    <scope>NUCLEOTIDE SEQUENCE [LARGE SCALE GENOMIC DNA]</scope>
    <source>
        <strain evidence="5">cv. UFG-1</strain>
    </source>
</reference>
<comment type="caution">
    <text evidence="4">The sequence shown here is derived from an EMBL/GenBank/DDBJ whole genome shotgun (WGS) entry which is preliminary data.</text>
</comment>
<keyword evidence="5" id="KW-1185">Reference proteome</keyword>
<dbReference type="PROSITE" id="PS50222">
    <property type="entry name" value="EF_HAND_2"/>
    <property type="match status" value="1"/>
</dbReference>
<dbReference type="AlphaFoldDB" id="A0A2G9GK04"/>
<evidence type="ECO:0000313" key="5">
    <source>
        <dbReference type="Proteomes" id="UP000231279"/>
    </source>
</evidence>
<dbReference type="Pfam" id="PF00036">
    <property type="entry name" value="EF-hand_1"/>
    <property type="match status" value="1"/>
</dbReference>
<accession>A0A2G9GK04</accession>
<evidence type="ECO:0000256" key="2">
    <source>
        <dbReference type="ARBA" id="ARBA00022837"/>
    </source>
</evidence>
<dbReference type="GO" id="GO:0005509">
    <property type="term" value="F:calcium ion binding"/>
    <property type="evidence" value="ECO:0007669"/>
    <property type="project" value="InterPro"/>
</dbReference>
<dbReference type="SUPFAM" id="SSF47473">
    <property type="entry name" value="EF-hand"/>
    <property type="match status" value="1"/>
</dbReference>
<gene>
    <name evidence="4" type="ORF">CDL12_21925</name>
</gene>
<dbReference type="InterPro" id="IPR002048">
    <property type="entry name" value="EF_hand_dom"/>
</dbReference>
<evidence type="ECO:0000256" key="1">
    <source>
        <dbReference type="ARBA" id="ARBA00022737"/>
    </source>
</evidence>
<dbReference type="InterPro" id="IPR011992">
    <property type="entry name" value="EF-hand-dom_pair"/>
</dbReference>
<dbReference type="InterPro" id="IPR050145">
    <property type="entry name" value="Centrin_CML-like"/>
</dbReference>
<dbReference type="EMBL" id="NKXS01004737">
    <property type="protein sequence ID" value="PIN05535.1"/>
    <property type="molecule type" value="Genomic_DNA"/>
</dbReference>
<dbReference type="SMART" id="SM00054">
    <property type="entry name" value="EFh"/>
    <property type="match status" value="2"/>
</dbReference>
<dbReference type="PROSITE" id="PS00018">
    <property type="entry name" value="EF_HAND_1"/>
    <property type="match status" value="1"/>
</dbReference>
<dbReference type="Gene3D" id="1.10.238.10">
    <property type="entry name" value="EF-hand"/>
    <property type="match status" value="1"/>
</dbReference>
<dbReference type="CDD" id="cd00051">
    <property type="entry name" value="EFh"/>
    <property type="match status" value="1"/>
</dbReference>
<feature type="domain" description="EF-hand" evidence="3">
    <location>
        <begin position="18"/>
        <end position="53"/>
    </location>
</feature>
<dbReference type="Proteomes" id="UP000231279">
    <property type="component" value="Unassembled WGS sequence"/>
</dbReference>
<name>A0A2G9GK04_9LAMI</name>
<dbReference type="InterPro" id="IPR018247">
    <property type="entry name" value="EF_Hand_1_Ca_BS"/>
</dbReference>
<evidence type="ECO:0000313" key="4">
    <source>
        <dbReference type="EMBL" id="PIN05535.1"/>
    </source>
</evidence>